<dbReference type="PROSITE" id="PS51198">
    <property type="entry name" value="UVRD_HELICASE_ATP_BIND"/>
    <property type="match status" value="1"/>
</dbReference>
<comment type="caution">
    <text evidence="12">The sequence shown here is derived from an EMBL/GenBank/DDBJ whole genome shotgun (WGS) entry which is preliminary data.</text>
</comment>
<dbReference type="InterPro" id="IPR027417">
    <property type="entry name" value="P-loop_NTPase"/>
</dbReference>
<organism evidence="12 13">
    <name type="scientific">Deinococcus aluminii</name>
    <dbReference type="NCBI Taxonomy" id="1656885"/>
    <lineage>
        <taxon>Bacteria</taxon>
        <taxon>Thermotogati</taxon>
        <taxon>Deinococcota</taxon>
        <taxon>Deinococci</taxon>
        <taxon>Deinococcales</taxon>
        <taxon>Deinococcaceae</taxon>
        <taxon>Deinococcus</taxon>
    </lineage>
</organism>
<proteinExistence type="predicted"/>
<dbReference type="EMBL" id="BAABRV010000005">
    <property type="protein sequence ID" value="GAA5533962.1"/>
    <property type="molecule type" value="Genomic_DNA"/>
</dbReference>
<evidence type="ECO:0000256" key="7">
    <source>
        <dbReference type="ARBA" id="ARBA00034808"/>
    </source>
</evidence>
<evidence type="ECO:0000259" key="11">
    <source>
        <dbReference type="PROSITE" id="PS51198"/>
    </source>
</evidence>
<dbReference type="InterPro" id="IPR014016">
    <property type="entry name" value="UvrD-like_ATP-bd"/>
</dbReference>
<evidence type="ECO:0000313" key="12">
    <source>
        <dbReference type="EMBL" id="GAA5533962.1"/>
    </source>
</evidence>
<dbReference type="InterPro" id="IPR014017">
    <property type="entry name" value="DNA_helicase_UvrD-like_C"/>
</dbReference>
<accession>A0ABP9XF62</accession>
<gene>
    <name evidence="12" type="primary">rep_2</name>
    <name evidence="12" type="ORF">Dalu01_02370</name>
</gene>
<dbReference type="Pfam" id="PF13361">
    <property type="entry name" value="UvrD_C"/>
    <property type="match status" value="1"/>
</dbReference>
<evidence type="ECO:0000256" key="1">
    <source>
        <dbReference type="ARBA" id="ARBA00022741"/>
    </source>
</evidence>
<evidence type="ECO:0000313" key="13">
    <source>
        <dbReference type="Proteomes" id="UP001404956"/>
    </source>
</evidence>
<dbReference type="Gene3D" id="3.40.50.300">
    <property type="entry name" value="P-loop containing nucleotide triphosphate hydrolases"/>
    <property type="match status" value="2"/>
</dbReference>
<comment type="catalytic activity">
    <reaction evidence="6">
        <text>Couples ATP hydrolysis with the unwinding of duplex DNA by translocating in the 3'-5' direction.</text>
        <dbReference type="EC" id="5.6.2.4"/>
    </reaction>
</comment>
<dbReference type="RefSeq" id="WP_345454856.1">
    <property type="nucleotide sequence ID" value="NZ_BAABRV010000005.1"/>
</dbReference>
<evidence type="ECO:0000256" key="9">
    <source>
        <dbReference type="PROSITE-ProRule" id="PRU00560"/>
    </source>
</evidence>
<evidence type="ECO:0000256" key="10">
    <source>
        <dbReference type="SAM" id="MobiDB-lite"/>
    </source>
</evidence>
<evidence type="ECO:0000256" key="8">
    <source>
        <dbReference type="ARBA" id="ARBA00048988"/>
    </source>
</evidence>
<sequence>MNHRGIPAHFTAEQRAFLEAVTGTRAHLYLRATAGAGKTTTLSEAAWQLGEDGSYFAYNKHNVTDLQPRLPTCVRAATLHAHGYRLQRDASPNLELRDDKGLAIARHLLPRDRRGQYALTRAWNAAREAALPAPTPEDAQRLAAKAEWNGDPEDLARQLLSMHAIGRQAWENLRVLDYTDMLWLPWTLGTGHASVPLALVDEAQDLTPLRQQFLLHLTGVGSALQPGRLIFCGDSDQSIYTWSGADPEALGRLKTATGALEYPLSVSFRCSREVVRYARAHTDFIRPAVRAPAGAVEHVAADGLHYQPGDAVLCRTNAPLVRLALDLMARRFSVSITGRDLAAQLKGGLQDAFPDTYQNDEVTEYVRAWLEPRTAPLMERAQAGDRTASRQLTEWRDLGRCLRYLTWVVSRKTGAGTLADALALLEELCREDRDADVVLSSVHRAKGKEWPRVTLLYPELMPLAGGDPEEERAVQFVAVTRAQQVLRFAYGKDAWAKGERVQPGTLTLEAVPGDIPETKLPETGETGHAQPPVPVNRPTGRVHAGIRPALLQLEDDREHALYGGDTPIPPEFLRERLGALLEEERPLIHAWAQAGLERLRAVEARFVGVHLGTLELYERAARQARLALPALHGTGVPVCVFDAPLCRIRLARKVRVGKRSIRLALGEQELRFHPLTGELLDAASPISPFILPRALLALRAS</sequence>
<comment type="catalytic activity">
    <reaction evidence="8">
        <text>ATP + H2O = ADP + phosphate + H(+)</text>
        <dbReference type="Rhea" id="RHEA:13065"/>
        <dbReference type="ChEBI" id="CHEBI:15377"/>
        <dbReference type="ChEBI" id="CHEBI:15378"/>
        <dbReference type="ChEBI" id="CHEBI:30616"/>
        <dbReference type="ChEBI" id="CHEBI:43474"/>
        <dbReference type="ChEBI" id="CHEBI:456216"/>
        <dbReference type="EC" id="5.6.2.4"/>
    </reaction>
</comment>
<name>A0ABP9XF62_9DEIO</name>
<dbReference type="PANTHER" id="PTHR11070:SF2">
    <property type="entry name" value="ATP-DEPENDENT DNA HELICASE SRS2"/>
    <property type="match status" value="1"/>
</dbReference>
<dbReference type="Proteomes" id="UP001404956">
    <property type="component" value="Unassembled WGS sequence"/>
</dbReference>
<evidence type="ECO:0000256" key="5">
    <source>
        <dbReference type="ARBA" id="ARBA00023235"/>
    </source>
</evidence>
<keyword evidence="5" id="KW-0413">Isomerase</keyword>
<feature type="domain" description="UvrD-like helicase ATP-binding" evidence="11">
    <location>
        <begin position="11"/>
        <end position="271"/>
    </location>
</feature>
<feature type="region of interest" description="Disordered" evidence="10">
    <location>
        <begin position="521"/>
        <end position="540"/>
    </location>
</feature>
<reference evidence="12 13" key="1">
    <citation type="submission" date="2024-02" db="EMBL/GenBank/DDBJ databases">
        <title>Deinococcus aluminii NBRC 112889.</title>
        <authorList>
            <person name="Ichikawa N."/>
            <person name="Katano-Makiyama Y."/>
            <person name="Hidaka K."/>
        </authorList>
    </citation>
    <scope>NUCLEOTIDE SEQUENCE [LARGE SCALE GENOMIC DNA]</scope>
    <source>
        <strain evidence="12 13">NBRC 112889</strain>
    </source>
</reference>
<dbReference type="Pfam" id="PF00580">
    <property type="entry name" value="UvrD-helicase"/>
    <property type="match status" value="1"/>
</dbReference>
<protein>
    <recommendedName>
        <fullName evidence="7">DNA 3'-5' helicase</fullName>
        <ecNumber evidence="7">5.6.2.4</ecNumber>
    </recommendedName>
</protein>
<dbReference type="PANTHER" id="PTHR11070">
    <property type="entry name" value="UVRD / RECB / PCRA DNA HELICASE FAMILY MEMBER"/>
    <property type="match status" value="1"/>
</dbReference>
<dbReference type="InterPro" id="IPR000212">
    <property type="entry name" value="DNA_helicase_UvrD/REP"/>
</dbReference>
<dbReference type="Gene3D" id="1.10.486.10">
    <property type="entry name" value="PCRA, domain 4"/>
    <property type="match status" value="1"/>
</dbReference>
<evidence type="ECO:0000256" key="3">
    <source>
        <dbReference type="ARBA" id="ARBA00022806"/>
    </source>
</evidence>
<keyword evidence="3 9" id="KW-0347">Helicase</keyword>
<keyword evidence="13" id="KW-1185">Reference proteome</keyword>
<evidence type="ECO:0000256" key="4">
    <source>
        <dbReference type="ARBA" id="ARBA00022840"/>
    </source>
</evidence>
<keyword evidence="1 9" id="KW-0547">Nucleotide-binding</keyword>
<feature type="binding site" evidence="9">
    <location>
        <begin position="32"/>
        <end position="39"/>
    </location>
    <ligand>
        <name>ATP</name>
        <dbReference type="ChEBI" id="CHEBI:30616"/>
    </ligand>
</feature>
<keyword evidence="4 9" id="KW-0067">ATP-binding</keyword>
<dbReference type="GO" id="GO:0004386">
    <property type="term" value="F:helicase activity"/>
    <property type="evidence" value="ECO:0007669"/>
    <property type="project" value="UniProtKB-KW"/>
</dbReference>
<evidence type="ECO:0000256" key="6">
    <source>
        <dbReference type="ARBA" id="ARBA00034617"/>
    </source>
</evidence>
<keyword evidence="2 9" id="KW-0378">Hydrolase</keyword>
<dbReference type="EC" id="5.6.2.4" evidence="7"/>
<evidence type="ECO:0000256" key="2">
    <source>
        <dbReference type="ARBA" id="ARBA00022801"/>
    </source>
</evidence>
<dbReference type="SUPFAM" id="SSF52540">
    <property type="entry name" value="P-loop containing nucleoside triphosphate hydrolases"/>
    <property type="match status" value="1"/>
</dbReference>